<feature type="domain" description="Leucine-binding protein" evidence="4">
    <location>
        <begin position="38"/>
        <end position="364"/>
    </location>
</feature>
<dbReference type="InterPro" id="IPR028081">
    <property type="entry name" value="Leu-bd"/>
</dbReference>
<evidence type="ECO:0000256" key="3">
    <source>
        <dbReference type="SAM" id="SignalP"/>
    </source>
</evidence>
<feature type="chain" id="PRO_5020951373" evidence="3">
    <location>
        <begin position="22"/>
        <end position="406"/>
    </location>
</feature>
<keyword evidence="2 3" id="KW-0732">Signal</keyword>
<comment type="similarity">
    <text evidence="1">Belongs to the leucine-binding protein family.</text>
</comment>
<evidence type="ECO:0000256" key="2">
    <source>
        <dbReference type="ARBA" id="ARBA00022729"/>
    </source>
</evidence>
<protein>
    <submittedName>
        <fullName evidence="5">Branched-chain amino acid ABC transporter substrate-binding protein</fullName>
    </submittedName>
</protein>
<organism evidence="5 6">
    <name type="scientific">Afipia massiliensis</name>
    <dbReference type="NCBI Taxonomy" id="211460"/>
    <lineage>
        <taxon>Bacteria</taxon>
        <taxon>Pseudomonadati</taxon>
        <taxon>Pseudomonadota</taxon>
        <taxon>Alphaproteobacteria</taxon>
        <taxon>Hyphomicrobiales</taxon>
        <taxon>Nitrobacteraceae</taxon>
        <taxon>Afipia</taxon>
    </lineage>
</organism>
<keyword evidence="6" id="KW-1185">Reference proteome</keyword>
<dbReference type="CDD" id="cd06343">
    <property type="entry name" value="PBP1_ABC_ligand_binding-like"/>
    <property type="match status" value="1"/>
</dbReference>
<dbReference type="OrthoDB" id="9791590at2"/>
<dbReference type="AlphaFoldDB" id="A0A4U6BLH3"/>
<name>A0A4U6BLH3_9BRAD</name>
<accession>A0A4U6BLH3</accession>
<feature type="signal peptide" evidence="3">
    <location>
        <begin position="1"/>
        <end position="21"/>
    </location>
</feature>
<evidence type="ECO:0000313" key="6">
    <source>
        <dbReference type="Proteomes" id="UP000034832"/>
    </source>
</evidence>
<reference evidence="5" key="1">
    <citation type="submission" date="2019-04" db="EMBL/GenBank/DDBJ databases">
        <title>Whole genome sequencing of cave bacteria.</title>
        <authorList>
            <person name="Gan H.M."/>
            <person name="Barton H."/>
            <person name="Savka M.A."/>
        </authorList>
    </citation>
    <scope>NUCLEOTIDE SEQUENCE [LARGE SCALE GENOMIC DNA]</scope>
    <source>
        <strain evidence="5">LC387</strain>
    </source>
</reference>
<dbReference type="Pfam" id="PF13458">
    <property type="entry name" value="Peripla_BP_6"/>
    <property type="match status" value="1"/>
</dbReference>
<dbReference type="InterPro" id="IPR028082">
    <property type="entry name" value="Peripla_BP_I"/>
</dbReference>
<dbReference type="EMBL" id="LBIA02000001">
    <property type="protein sequence ID" value="TKT70275.1"/>
    <property type="molecule type" value="Genomic_DNA"/>
</dbReference>
<dbReference type="Gene3D" id="3.40.50.2300">
    <property type="match status" value="2"/>
</dbReference>
<evidence type="ECO:0000259" key="4">
    <source>
        <dbReference type="Pfam" id="PF13458"/>
    </source>
</evidence>
<dbReference type="Proteomes" id="UP000034832">
    <property type="component" value="Unassembled WGS sequence"/>
</dbReference>
<dbReference type="STRING" id="211460.YH63_16945"/>
<gene>
    <name evidence="5" type="ORF">YH63_001945</name>
</gene>
<dbReference type="RefSeq" id="WP_052753876.1">
    <property type="nucleotide sequence ID" value="NZ_LBIA02000001.1"/>
</dbReference>
<proteinExistence type="inferred from homology"/>
<comment type="caution">
    <text evidence="5">The sequence shown here is derived from an EMBL/GenBank/DDBJ whole genome shotgun (WGS) entry which is preliminary data.</text>
</comment>
<evidence type="ECO:0000256" key="1">
    <source>
        <dbReference type="ARBA" id="ARBA00010062"/>
    </source>
</evidence>
<dbReference type="SUPFAM" id="SSF53822">
    <property type="entry name" value="Periplasmic binding protein-like I"/>
    <property type="match status" value="1"/>
</dbReference>
<dbReference type="PANTHER" id="PTHR47235">
    <property type="entry name" value="BLR6548 PROTEIN"/>
    <property type="match status" value="1"/>
</dbReference>
<sequence>MERRTYAFGAIVAAMMTLTCASNVSAQKAYDTGASDTEIKIGNISPYSGPASSYATIAKAQAAYFQMLNDNGGINGRKINYISYDDAYSPPKTVEQARKLVESDEVLFLLSPLGTPGNSAIHKYLNARKIPHLFLTSGANKWDDPKNFPWTMGFLNNYQAEADIYIQYLQKNFPNAKIGIIYQNDDFGKDYLAGFRQSLGAAADKQIVAAIPYESSSPTIEPLIVSLKAANPDVVFYIATPKFVAQAIKKVGELGWKPIQIIPNTATSIVNVLIPAGVENSTGVLGASYLKDVNDQQWSKDPAVVKWHAFMDKYMPGANKADSLNMYAYVVAQVAAQTIKQSSDNLTRENIMKQAANLEMEPEGLLPGVKIKTSSIDFAPLEQLQMMKFTGAHWELFGDLLTARKR</sequence>
<evidence type="ECO:0000313" key="5">
    <source>
        <dbReference type="EMBL" id="TKT70275.1"/>
    </source>
</evidence>
<dbReference type="PANTHER" id="PTHR47235:SF1">
    <property type="entry name" value="BLR6548 PROTEIN"/>
    <property type="match status" value="1"/>
</dbReference>